<sequence>MLKLTRQNRIINAMTLKVMLEHLKQQNIDVDIEKIHDEVTKNL</sequence>
<dbReference type="EMBL" id="JBHMEY010000018">
    <property type="protein sequence ID" value="MFB9096445.1"/>
    <property type="molecule type" value="Genomic_DNA"/>
</dbReference>
<proteinExistence type="predicted"/>
<reference evidence="1 2" key="1">
    <citation type="submission" date="2024-09" db="EMBL/GenBank/DDBJ databases">
        <authorList>
            <person name="Sun Q."/>
            <person name="Mori K."/>
        </authorList>
    </citation>
    <scope>NUCLEOTIDE SEQUENCE [LARGE SCALE GENOMIC DNA]</scope>
    <source>
        <strain evidence="1 2">CECT 7955</strain>
    </source>
</reference>
<protein>
    <submittedName>
        <fullName evidence="1">Uncharacterized protein</fullName>
    </submittedName>
</protein>
<evidence type="ECO:0000313" key="2">
    <source>
        <dbReference type="Proteomes" id="UP001589607"/>
    </source>
</evidence>
<organism evidence="1 2">
    <name type="scientific">Flavobacterium jumunjinense</name>
    <dbReference type="NCBI Taxonomy" id="998845"/>
    <lineage>
        <taxon>Bacteria</taxon>
        <taxon>Pseudomonadati</taxon>
        <taxon>Bacteroidota</taxon>
        <taxon>Flavobacteriia</taxon>
        <taxon>Flavobacteriales</taxon>
        <taxon>Flavobacteriaceae</taxon>
        <taxon>Flavobacterium</taxon>
    </lineage>
</organism>
<gene>
    <name evidence="1" type="ORF">ACFFVF_07970</name>
</gene>
<comment type="caution">
    <text evidence="1">The sequence shown here is derived from an EMBL/GenBank/DDBJ whole genome shotgun (WGS) entry which is preliminary data.</text>
</comment>
<dbReference type="Proteomes" id="UP001589607">
    <property type="component" value="Unassembled WGS sequence"/>
</dbReference>
<accession>A0ABV5GNL5</accession>
<evidence type="ECO:0000313" key="1">
    <source>
        <dbReference type="EMBL" id="MFB9096445.1"/>
    </source>
</evidence>
<name>A0ABV5GNL5_9FLAO</name>
<keyword evidence="2" id="KW-1185">Reference proteome</keyword>
<dbReference type="RefSeq" id="WP_262912983.1">
    <property type="nucleotide sequence ID" value="NZ_CBCSGE010000002.1"/>
</dbReference>